<gene>
    <name evidence="1" type="ORF">HCA69_02430</name>
</gene>
<evidence type="ECO:0000313" key="2">
    <source>
        <dbReference type="Proteomes" id="UP000535908"/>
    </source>
</evidence>
<dbReference type="EMBL" id="JAARWN010000001">
    <property type="protein sequence ID" value="MBC1935205.1"/>
    <property type="molecule type" value="Genomic_DNA"/>
</dbReference>
<organism evidence="1 2">
    <name type="scientific">Listeria grandensis</name>
    <dbReference type="NCBI Taxonomy" id="1494963"/>
    <lineage>
        <taxon>Bacteria</taxon>
        <taxon>Bacillati</taxon>
        <taxon>Bacillota</taxon>
        <taxon>Bacilli</taxon>
        <taxon>Bacillales</taxon>
        <taxon>Listeriaceae</taxon>
        <taxon>Listeria</taxon>
    </lineage>
</organism>
<proteinExistence type="predicted"/>
<evidence type="ECO:0000313" key="1">
    <source>
        <dbReference type="EMBL" id="MBC1935205.1"/>
    </source>
</evidence>
<accession>A0A7X0Y1C6</accession>
<comment type="caution">
    <text evidence="1">The sequence shown here is derived from an EMBL/GenBank/DDBJ whole genome shotgun (WGS) entry which is preliminary data.</text>
</comment>
<reference evidence="1 2" key="1">
    <citation type="submission" date="2020-03" db="EMBL/GenBank/DDBJ databases">
        <title>Soil Listeria distribution.</title>
        <authorList>
            <person name="Liao J."/>
            <person name="Wiedmann M."/>
        </authorList>
    </citation>
    <scope>NUCLEOTIDE SEQUENCE [LARGE SCALE GENOMIC DNA]</scope>
    <source>
        <strain evidence="1 2">FSL L7-0741</strain>
    </source>
</reference>
<protein>
    <submittedName>
        <fullName evidence="1">Uncharacterized protein</fullName>
    </submittedName>
</protein>
<sequence>MRAEIITTHVECDICRKSEDNGFAIAKMSVAVLEIGHFDEYGNFHRSYNGNIGIKRLDLCSTCATTALDRVVKSKSQMFTPDVYYSFKDVGEGEK</sequence>
<dbReference type="AlphaFoldDB" id="A0A7X0Y1C6"/>
<dbReference type="RefSeq" id="WP_185525386.1">
    <property type="nucleotide sequence ID" value="NZ_JAARWN010000001.1"/>
</dbReference>
<name>A0A7X0Y1C6_9LIST</name>
<dbReference type="Proteomes" id="UP000535908">
    <property type="component" value="Unassembled WGS sequence"/>
</dbReference>